<dbReference type="AlphaFoldDB" id="A0A245ZSI6"/>
<dbReference type="Pfam" id="PF11776">
    <property type="entry name" value="RcnB"/>
    <property type="match status" value="1"/>
</dbReference>
<dbReference type="OrthoDB" id="9808839at2"/>
<organism evidence="3 4">
    <name type="scientific">Sphingomonas mucosissima</name>
    <dbReference type="NCBI Taxonomy" id="370959"/>
    <lineage>
        <taxon>Bacteria</taxon>
        <taxon>Pseudomonadati</taxon>
        <taxon>Pseudomonadota</taxon>
        <taxon>Alphaproteobacteria</taxon>
        <taxon>Sphingomonadales</taxon>
        <taxon>Sphingomonadaceae</taxon>
        <taxon>Sphingomonas</taxon>
    </lineage>
</organism>
<accession>A0A245ZSI6</accession>
<protein>
    <recommendedName>
        <fullName evidence="5">Nickel/cobalt homeostasis protein RcnB</fullName>
    </recommendedName>
</protein>
<dbReference type="RefSeq" id="WP_088332442.1">
    <property type="nucleotide sequence ID" value="NZ_NBBJ01000001.1"/>
</dbReference>
<evidence type="ECO:0000313" key="3">
    <source>
        <dbReference type="EMBL" id="OWK32670.1"/>
    </source>
</evidence>
<dbReference type="Gene3D" id="3.10.450.160">
    <property type="entry name" value="inner membrane protein cigr"/>
    <property type="match status" value="1"/>
</dbReference>
<feature type="chain" id="PRO_5013372142" description="Nickel/cobalt homeostasis protein RcnB" evidence="2">
    <location>
        <begin position="27"/>
        <end position="120"/>
    </location>
</feature>
<name>A0A245ZSI6_9SPHN</name>
<comment type="caution">
    <text evidence="3">The sequence shown here is derived from an EMBL/GenBank/DDBJ whole genome shotgun (WGS) entry which is preliminary data.</text>
</comment>
<evidence type="ECO:0000313" key="4">
    <source>
        <dbReference type="Proteomes" id="UP000197783"/>
    </source>
</evidence>
<evidence type="ECO:0000256" key="2">
    <source>
        <dbReference type="SAM" id="SignalP"/>
    </source>
</evidence>
<evidence type="ECO:0008006" key="5">
    <source>
        <dbReference type="Google" id="ProtNLM"/>
    </source>
</evidence>
<feature type="signal peptide" evidence="2">
    <location>
        <begin position="1"/>
        <end position="26"/>
    </location>
</feature>
<dbReference type="Proteomes" id="UP000197783">
    <property type="component" value="Unassembled WGS sequence"/>
</dbReference>
<dbReference type="InterPro" id="IPR024572">
    <property type="entry name" value="RcnB"/>
</dbReference>
<reference evidence="3 4" key="1">
    <citation type="submission" date="2017-03" db="EMBL/GenBank/DDBJ databases">
        <title>Genome sequence of Sphingomonas mucosissima DSM 17494.</title>
        <authorList>
            <person name="Poehlein A."/>
            <person name="Wuebbeler J.H."/>
            <person name="Steinbuechel A."/>
            <person name="Daniel R."/>
        </authorList>
    </citation>
    <scope>NUCLEOTIDE SEQUENCE [LARGE SCALE GENOMIC DNA]</scope>
    <source>
        <strain evidence="3 4">DSM 17494</strain>
    </source>
</reference>
<keyword evidence="4" id="KW-1185">Reference proteome</keyword>
<evidence type="ECO:0000256" key="1">
    <source>
        <dbReference type="SAM" id="MobiDB-lite"/>
    </source>
</evidence>
<dbReference type="EMBL" id="NBBJ01000001">
    <property type="protein sequence ID" value="OWK32670.1"/>
    <property type="molecule type" value="Genomic_DNA"/>
</dbReference>
<gene>
    <name evidence="3" type="ORF">SPMU_10100</name>
</gene>
<keyword evidence="2" id="KW-0732">Signal</keyword>
<feature type="region of interest" description="Disordered" evidence="1">
    <location>
        <begin position="31"/>
        <end position="51"/>
    </location>
</feature>
<sequence length="120" mass="13729">MFKKLGQAIVAASLIATPMIATSAQAQRRDVTTTTTVKQRPNGTVVRKTTVSRQPAYRNWRQGQRFDRRYAANYRVVDYRQYRRANLYAPGRGQQWVRSGRDAVLIAGNGTILRVIRRAF</sequence>
<proteinExistence type="predicted"/>